<dbReference type="Proteomes" id="UP000286050">
    <property type="component" value="Unassembled WGS sequence"/>
</dbReference>
<reference evidence="7 8" key="1">
    <citation type="submission" date="2018-08" db="EMBL/GenBank/DDBJ databases">
        <title>A genome reference for cultivated species of the human gut microbiota.</title>
        <authorList>
            <person name="Zou Y."/>
            <person name="Xue W."/>
            <person name="Luo G."/>
        </authorList>
    </citation>
    <scope>NUCLEOTIDE SEQUENCE [LARGE SCALE GENOMIC DNA]</scope>
    <source>
        <strain evidence="7 8">AM30-5LB</strain>
    </source>
</reference>
<gene>
    <name evidence="7" type="ORF">DW787_01760</name>
</gene>
<keyword evidence="2" id="KW-0813">Transport</keyword>
<dbReference type="AlphaFoldDB" id="A0A414G060"/>
<feature type="region of interest" description="Disordered" evidence="5">
    <location>
        <begin position="242"/>
        <end position="270"/>
    </location>
</feature>
<protein>
    <submittedName>
        <fullName evidence="7">ABC transporter ATP-binding protein</fullName>
    </submittedName>
</protein>
<comment type="caution">
    <text evidence="7">The sequence shown here is derived from an EMBL/GenBank/DDBJ whole genome shotgun (WGS) entry which is preliminary data.</text>
</comment>
<accession>A0A414G060</accession>
<keyword evidence="3" id="KW-0547">Nucleotide-binding</keyword>
<dbReference type="SUPFAM" id="SSF52540">
    <property type="entry name" value="P-loop containing nucleoside triphosphate hydrolases"/>
    <property type="match status" value="1"/>
</dbReference>
<dbReference type="InterPro" id="IPR003439">
    <property type="entry name" value="ABC_transporter-like_ATP-bd"/>
</dbReference>
<evidence type="ECO:0000256" key="2">
    <source>
        <dbReference type="ARBA" id="ARBA00022448"/>
    </source>
</evidence>
<dbReference type="RefSeq" id="WP_118271358.1">
    <property type="nucleotide sequence ID" value="NZ_QSJI01000001.1"/>
</dbReference>
<evidence type="ECO:0000259" key="6">
    <source>
        <dbReference type="PROSITE" id="PS50893"/>
    </source>
</evidence>
<evidence type="ECO:0000313" key="7">
    <source>
        <dbReference type="EMBL" id="RHD57590.1"/>
    </source>
</evidence>
<evidence type="ECO:0000256" key="1">
    <source>
        <dbReference type="ARBA" id="ARBA00005417"/>
    </source>
</evidence>
<evidence type="ECO:0000256" key="5">
    <source>
        <dbReference type="SAM" id="MobiDB-lite"/>
    </source>
</evidence>
<proteinExistence type="inferred from homology"/>
<evidence type="ECO:0000256" key="3">
    <source>
        <dbReference type="ARBA" id="ARBA00022741"/>
    </source>
</evidence>
<organism evidence="7 8">
    <name type="scientific">Collinsella intestinalis</name>
    <dbReference type="NCBI Taxonomy" id="147207"/>
    <lineage>
        <taxon>Bacteria</taxon>
        <taxon>Bacillati</taxon>
        <taxon>Actinomycetota</taxon>
        <taxon>Coriobacteriia</taxon>
        <taxon>Coriobacteriales</taxon>
        <taxon>Coriobacteriaceae</taxon>
        <taxon>Collinsella</taxon>
    </lineage>
</organism>
<dbReference type="Gene3D" id="3.40.50.300">
    <property type="entry name" value="P-loop containing nucleotide triphosphate hydrolases"/>
    <property type="match status" value="1"/>
</dbReference>
<feature type="domain" description="ABC transporter" evidence="6">
    <location>
        <begin position="6"/>
        <end position="233"/>
    </location>
</feature>
<keyword evidence="4 7" id="KW-0067">ATP-binding</keyword>
<dbReference type="EMBL" id="QSJI01000001">
    <property type="protein sequence ID" value="RHD57590.1"/>
    <property type="molecule type" value="Genomic_DNA"/>
</dbReference>
<dbReference type="PANTHER" id="PTHR43335:SF8">
    <property type="entry name" value="ABC TRANSPORTER, ATP-BINDING PROTEIN"/>
    <property type="match status" value="1"/>
</dbReference>
<comment type="similarity">
    <text evidence="1">Belongs to the ABC transporter superfamily.</text>
</comment>
<dbReference type="Pfam" id="PF00005">
    <property type="entry name" value="ABC_tran"/>
    <property type="match status" value="1"/>
</dbReference>
<dbReference type="InterPro" id="IPR003593">
    <property type="entry name" value="AAA+_ATPase"/>
</dbReference>
<name>A0A414G060_9ACTN</name>
<dbReference type="GO" id="GO:0016887">
    <property type="term" value="F:ATP hydrolysis activity"/>
    <property type="evidence" value="ECO:0007669"/>
    <property type="project" value="InterPro"/>
</dbReference>
<dbReference type="PANTHER" id="PTHR43335">
    <property type="entry name" value="ABC TRANSPORTER, ATP-BINDING PROTEIN"/>
    <property type="match status" value="1"/>
</dbReference>
<dbReference type="PROSITE" id="PS50893">
    <property type="entry name" value="ABC_TRANSPORTER_2"/>
    <property type="match status" value="1"/>
</dbReference>
<dbReference type="InterPro" id="IPR027417">
    <property type="entry name" value="P-loop_NTPase"/>
</dbReference>
<dbReference type="SMART" id="SM00382">
    <property type="entry name" value="AAA"/>
    <property type="match status" value="1"/>
</dbReference>
<evidence type="ECO:0000256" key="4">
    <source>
        <dbReference type="ARBA" id="ARBA00022840"/>
    </source>
</evidence>
<dbReference type="GO" id="GO:0005524">
    <property type="term" value="F:ATP binding"/>
    <property type="evidence" value="ECO:0007669"/>
    <property type="project" value="UniProtKB-KW"/>
</dbReference>
<sequence>MSHAALRLVGITKRYRSNTVLGPIDLSLEEGRIYGLIGENGAGKSTLIRIVMGLSKPTSGTVELIGQRGSAGLRNARSNIGYVPDSSASYPLLSAADNLKARCLEWGLDQRQIPRILDMIGLADAGNKRARSFSLGMRKRLDLGIALLGQPRMLVLDEPTNGLDPLGTIEIRELIKRLNRERGTTVLISSHNLAELHQTATDYVILSGGKLMAELTAGDVDRLSGGNLEKLYARIMMGHHNKPCRGEAAPQHLRHPSKPISTSGDDRDVR</sequence>
<dbReference type="PROSITE" id="PS00211">
    <property type="entry name" value="ABC_TRANSPORTER_1"/>
    <property type="match status" value="1"/>
</dbReference>
<evidence type="ECO:0000313" key="8">
    <source>
        <dbReference type="Proteomes" id="UP000286050"/>
    </source>
</evidence>
<dbReference type="InterPro" id="IPR017871">
    <property type="entry name" value="ABC_transporter-like_CS"/>
</dbReference>